<evidence type="ECO:0000256" key="9">
    <source>
        <dbReference type="SAM" id="Phobius"/>
    </source>
</evidence>
<keyword evidence="5" id="KW-0677">Repeat</keyword>
<dbReference type="EMBL" id="JBFOLJ010000002">
    <property type="protein sequence ID" value="KAL2551460.1"/>
    <property type="molecule type" value="Genomic_DNA"/>
</dbReference>
<gene>
    <name evidence="12" type="ORF">Fot_05079</name>
</gene>
<name>A0ABD1WP35_9LAMI</name>
<feature type="domain" description="NB-ARC" evidence="10">
    <location>
        <begin position="453"/>
        <end position="620"/>
    </location>
</feature>
<dbReference type="GO" id="GO:0005737">
    <property type="term" value="C:cytoplasm"/>
    <property type="evidence" value="ECO:0007669"/>
    <property type="project" value="UniProtKB-SubCell"/>
</dbReference>
<accession>A0ABD1WP35</accession>
<evidence type="ECO:0000256" key="3">
    <source>
        <dbReference type="ARBA" id="ARBA00022490"/>
    </source>
</evidence>
<keyword evidence="7" id="KW-0611">Plant defense</keyword>
<evidence type="ECO:0000259" key="11">
    <source>
        <dbReference type="Pfam" id="PF23559"/>
    </source>
</evidence>
<protein>
    <submittedName>
        <fullName evidence="12">Late blight resistance protein-like protein R1A-3</fullName>
    </submittedName>
</protein>
<dbReference type="SUPFAM" id="SSF52540">
    <property type="entry name" value="P-loop containing nucleoside triphosphate hydrolases"/>
    <property type="match status" value="1"/>
</dbReference>
<comment type="subcellular location">
    <subcellularLocation>
        <location evidence="1">Cytoplasm</location>
    </subcellularLocation>
</comment>
<evidence type="ECO:0000313" key="12">
    <source>
        <dbReference type="EMBL" id="KAL2551460.1"/>
    </source>
</evidence>
<dbReference type="FunFam" id="3.40.50.300:FF:001091">
    <property type="entry name" value="Probable disease resistance protein At1g61300"/>
    <property type="match status" value="1"/>
</dbReference>
<dbReference type="Gene3D" id="1.20.5.4130">
    <property type="match status" value="1"/>
</dbReference>
<dbReference type="Pfam" id="PF00931">
    <property type="entry name" value="NB-ARC"/>
    <property type="match status" value="1"/>
</dbReference>
<evidence type="ECO:0000256" key="7">
    <source>
        <dbReference type="ARBA" id="ARBA00022821"/>
    </source>
</evidence>
<dbReference type="InterPro" id="IPR002182">
    <property type="entry name" value="NB-ARC"/>
</dbReference>
<evidence type="ECO:0000256" key="8">
    <source>
        <dbReference type="ARBA" id="ARBA00022840"/>
    </source>
</evidence>
<keyword evidence="4" id="KW-0433">Leucine-rich repeat</keyword>
<dbReference type="GO" id="GO:0051607">
    <property type="term" value="P:defense response to virus"/>
    <property type="evidence" value="ECO:0007669"/>
    <property type="project" value="UniProtKB-ARBA"/>
</dbReference>
<dbReference type="PRINTS" id="PR00364">
    <property type="entry name" value="DISEASERSIST"/>
</dbReference>
<proteinExistence type="inferred from homology"/>
<feature type="transmembrane region" description="Helical" evidence="9">
    <location>
        <begin position="184"/>
        <end position="203"/>
    </location>
</feature>
<keyword evidence="8" id="KW-0067">ATP-binding</keyword>
<dbReference type="InterPro" id="IPR027417">
    <property type="entry name" value="P-loop_NTPase"/>
</dbReference>
<dbReference type="AlphaFoldDB" id="A0ABD1WP35"/>
<dbReference type="PANTHER" id="PTHR23155">
    <property type="entry name" value="DISEASE RESISTANCE PROTEIN RP"/>
    <property type="match status" value="1"/>
</dbReference>
<evidence type="ECO:0000256" key="6">
    <source>
        <dbReference type="ARBA" id="ARBA00022741"/>
    </source>
</evidence>
<keyword evidence="9" id="KW-0812">Transmembrane</keyword>
<keyword evidence="6" id="KW-0547">Nucleotide-binding</keyword>
<dbReference type="InterPro" id="IPR038005">
    <property type="entry name" value="RX-like_CC"/>
</dbReference>
<evidence type="ECO:0000256" key="4">
    <source>
        <dbReference type="ARBA" id="ARBA00022614"/>
    </source>
</evidence>
<dbReference type="InterPro" id="IPR044974">
    <property type="entry name" value="Disease_R_plants"/>
</dbReference>
<keyword evidence="3" id="KW-0963">Cytoplasm</keyword>
<comment type="caution">
    <text evidence="12">The sequence shown here is derived from an EMBL/GenBank/DDBJ whole genome shotgun (WGS) entry which is preliminary data.</text>
</comment>
<sequence>MSSMYDHVNFLAIDFSIQSPDYSSVVEYDMFSGQQVLIRIVVEYISYVSSSHGCLTDMLESLEALPKIRNNEEDTDKIRNFFQESVSLGQELKVFFTVPNQQILSNISPTPNPNEVVAAFINFLLLMVEVILCFQPDLIACVKGSIQNLRTELGFLIAFLGDTAMHLQPTKNIVIDIEAVVNEVGSFLYSFFFIIIIVFNLTTEKKETIKAMKDIEDVVSEVQNFLHSLEDMPLLNKNAMTDIKALVHEVGSFLDFVIFTGNDQIPKSKILDLALSHLLRKFEFLKTKIKEHCITVSKMPSDMAPKTAVVSLFIIDSVLDDLMHLINNKSDRIVGVDDQIVKLHEELMLLGSSVTNIAVQQEAEHEDLVIRTRDVAYEVEYVINSFSHDWYLTLRLPQLIEKIHLITMSMKNNIDAAGMAEVAKYPGEHLSSQSKEPPILEDIVVGFDNVAIEIVEQLVGETEQLRIISIVGMPGLGKTTLANKLYDHPSVLYHFHKRAWCVVSQTYNKNNVLIDILSSIKNYKRETIMNMDDEILAEDLYKSLKGWRYLIVMDDIWDTKSWDDLKRYFPDDGIGSRILFTTRNKEVGSKASSNSVINALPFLSEAECWELLQRKVFQDENCPQELLDIGKQIATNCHGLPLAVVVIAGVLANMDNKEHLWQKVARNLSSHISRNPVNCIQILELSYKHLPMHLKPCLLYFGALEEDKEIPVRKLIWLWVAEGYIKKEEHKSLEDVALEYVVKLIDRSLLLVSERRFDGGIKTCKIHDLLQEMCSRIAEENNFLKVVKL</sequence>
<keyword evidence="9" id="KW-1133">Transmembrane helix</keyword>
<evidence type="ECO:0000256" key="1">
    <source>
        <dbReference type="ARBA" id="ARBA00004496"/>
    </source>
</evidence>
<feature type="domain" description="Disease resistance protein winged helix" evidence="11">
    <location>
        <begin position="706"/>
        <end position="773"/>
    </location>
</feature>
<dbReference type="FunFam" id="1.10.10.10:FF:000322">
    <property type="entry name" value="Probable disease resistance protein At1g63360"/>
    <property type="match status" value="1"/>
</dbReference>
<dbReference type="Proteomes" id="UP001604277">
    <property type="component" value="Unassembled WGS sequence"/>
</dbReference>
<evidence type="ECO:0000313" key="13">
    <source>
        <dbReference type="Proteomes" id="UP001604277"/>
    </source>
</evidence>
<organism evidence="12 13">
    <name type="scientific">Forsythia ovata</name>
    <dbReference type="NCBI Taxonomy" id="205694"/>
    <lineage>
        <taxon>Eukaryota</taxon>
        <taxon>Viridiplantae</taxon>
        <taxon>Streptophyta</taxon>
        <taxon>Embryophyta</taxon>
        <taxon>Tracheophyta</taxon>
        <taxon>Spermatophyta</taxon>
        <taxon>Magnoliopsida</taxon>
        <taxon>eudicotyledons</taxon>
        <taxon>Gunneridae</taxon>
        <taxon>Pentapetalae</taxon>
        <taxon>asterids</taxon>
        <taxon>lamiids</taxon>
        <taxon>Lamiales</taxon>
        <taxon>Oleaceae</taxon>
        <taxon>Forsythieae</taxon>
        <taxon>Forsythia</taxon>
    </lineage>
</organism>
<keyword evidence="9" id="KW-0472">Membrane</keyword>
<dbReference type="CDD" id="cd14798">
    <property type="entry name" value="RX-CC_like"/>
    <property type="match status" value="1"/>
</dbReference>
<dbReference type="Gene3D" id="1.10.8.430">
    <property type="entry name" value="Helical domain of apoptotic protease-activating factors"/>
    <property type="match status" value="1"/>
</dbReference>
<dbReference type="InterPro" id="IPR036388">
    <property type="entry name" value="WH-like_DNA-bd_sf"/>
</dbReference>
<dbReference type="Pfam" id="PF23559">
    <property type="entry name" value="WHD_DRP"/>
    <property type="match status" value="1"/>
</dbReference>
<dbReference type="PANTHER" id="PTHR23155:SF1152">
    <property type="entry name" value="AAA+ ATPASE DOMAIN-CONTAINING PROTEIN"/>
    <property type="match status" value="1"/>
</dbReference>
<reference evidence="13" key="1">
    <citation type="submission" date="2024-07" db="EMBL/GenBank/DDBJ databases">
        <title>Two chromosome-level genome assemblies of Korean endemic species Abeliophyllum distichum and Forsythia ovata (Oleaceae).</title>
        <authorList>
            <person name="Jang H."/>
        </authorList>
    </citation>
    <scope>NUCLEOTIDE SEQUENCE [LARGE SCALE GENOMIC DNA]</scope>
</reference>
<evidence type="ECO:0000256" key="2">
    <source>
        <dbReference type="ARBA" id="ARBA00008894"/>
    </source>
</evidence>
<dbReference type="InterPro" id="IPR058922">
    <property type="entry name" value="WHD_DRP"/>
</dbReference>
<comment type="similarity">
    <text evidence="2">Belongs to the disease resistance NB-LRR family.</text>
</comment>
<dbReference type="InterPro" id="IPR042197">
    <property type="entry name" value="Apaf_helical"/>
</dbReference>
<keyword evidence="13" id="KW-1185">Reference proteome</keyword>
<evidence type="ECO:0000259" key="10">
    <source>
        <dbReference type="Pfam" id="PF00931"/>
    </source>
</evidence>
<evidence type="ECO:0000256" key="5">
    <source>
        <dbReference type="ARBA" id="ARBA00022737"/>
    </source>
</evidence>
<dbReference type="Gene3D" id="1.10.10.10">
    <property type="entry name" value="Winged helix-like DNA-binding domain superfamily/Winged helix DNA-binding domain"/>
    <property type="match status" value="1"/>
</dbReference>
<dbReference type="GO" id="GO:0005524">
    <property type="term" value="F:ATP binding"/>
    <property type="evidence" value="ECO:0007669"/>
    <property type="project" value="UniProtKB-KW"/>
</dbReference>
<dbReference type="Gene3D" id="3.40.50.300">
    <property type="entry name" value="P-loop containing nucleotide triphosphate hydrolases"/>
    <property type="match status" value="1"/>
</dbReference>